<evidence type="ECO:0000313" key="8">
    <source>
        <dbReference type="EMBL" id="KAK7473747.1"/>
    </source>
</evidence>
<feature type="repeat" description="ANK" evidence="3">
    <location>
        <begin position="259"/>
        <end position="291"/>
    </location>
</feature>
<dbReference type="PANTHER" id="PTHR24198:SF165">
    <property type="entry name" value="ANKYRIN REPEAT-CONTAINING PROTEIN-RELATED"/>
    <property type="match status" value="1"/>
</dbReference>
<evidence type="ECO:0000256" key="5">
    <source>
        <dbReference type="SAM" id="MobiDB-lite"/>
    </source>
</evidence>
<evidence type="ECO:0000313" key="9">
    <source>
        <dbReference type="Proteomes" id="UP001519460"/>
    </source>
</evidence>
<evidence type="ECO:0000256" key="2">
    <source>
        <dbReference type="ARBA" id="ARBA00023043"/>
    </source>
</evidence>
<evidence type="ECO:0000256" key="1">
    <source>
        <dbReference type="ARBA" id="ARBA00022737"/>
    </source>
</evidence>
<accession>A0ABD0JH57</accession>
<dbReference type="PROSITE" id="PS50297">
    <property type="entry name" value="ANK_REP_REGION"/>
    <property type="match status" value="3"/>
</dbReference>
<proteinExistence type="predicted"/>
<keyword evidence="4" id="KW-0175">Coiled coil</keyword>
<feature type="repeat" description="ANK" evidence="3">
    <location>
        <begin position="429"/>
        <end position="461"/>
    </location>
</feature>
<dbReference type="PRINTS" id="PR01415">
    <property type="entry name" value="ANKYRIN"/>
</dbReference>
<dbReference type="PANTHER" id="PTHR24198">
    <property type="entry name" value="ANKYRIN REPEAT AND PROTEIN KINASE DOMAIN-CONTAINING PROTEIN"/>
    <property type="match status" value="1"/>
</dbReference>
<feature type="chain" id="PRO_5044793455" evidence="7">
    <location>
        <begin position="20"/>
        <end position="503"/>
    </location>
</feature>
<feature type="repeat" description="ANK" evidence="3">
    <location>
        <begin position="386"/>
        <end position="418"/>
    </location>
</feature>
<evidence type="ECO:0000256" key="6">
    <source>
        <dbReference type="SAM" id="Phobius"/>
    </source>
</evidence>
<keyword evidence="2 3" id="KW-0040">ANK repeat</keyword>
<organism evidence="8 9">
    <name type="scientific">Batillaria attramentaria</name>
    <dbReference type="NCBI Taxonomy" id="370345"/>
    <lineage>
        <taxon>Eukaryota</taxon>
        <taxon>Metazoa</taxon>
        <taxon>Spiralia</taxon>
        <taxon>Lophotrochozoa</taxon>
        <taxon>Mollusca</taxon>
        <taxon>Gastropoda</taxon>
        <taxon>Caenogastropoda</taxon>
        <taxon>Sorbeoconcha</taxon>
        <taxon>Cerithioidea</taxon>
        <taxon>Batillariidae</taxon>
        <taxon>Batillaria</taxon>
    </lineage>
</organism>
<sequence>MDVKHLLVLWICLIHVTGTADILNCLWLGEDRPPCIVNPSYSLKGEVTDTLVLEIPSASEEHVGTYQCWTILSGPTDRTSAVSPAQPTQTKIRVKTLPGVSEIPNDENDSGEGSSNAILVVGVSVAVVIMLVVVAIVFVIIIRYRKSKRQRYFATTQLNPDTENGLHEEDHSTVNDDGSAESAPLNSGGKPEIELRFTDSDQNETTPLSGGYESQPETSTTKPSQAKELFEVCKAGDLDKLKNICVSQNVAVAFVRDSDHNTLLHVASRHDRAGVVETLLLYGVDIYVRDKQFRTVMHIASYHGAASVIDVLLKYKMKTDTKDSNGSTPLHLACEKKENEDTSNPSKSKKKSGAEVASDEDSNTRQVDVVKKLLGAGADVRIADAEGQTPLHLACRSGNAAIVKTLLADEGDALSSTSACDVIDVRDTRGQTPFHMACLAGNKEIVQILIDYGADLTVTDENGLTPALLAKKNGHKDIAKQISEHLKEKKKQAKKKMNLTEKE</sequence>
<reference evidence="8 9" key="1">
    <citation type="journal article" date="2023" name="Sci. Data">
        <title>Genome assembly of the Korean intertidal mud-creeper Batillaria attramentaria.</title>
        <authorList>
            <person name="Patra A.K."/>
            <person name="Ho P.T."/>
            <person name="Jun S."/>
            <person name="Lee S.J."/>
            <person name="Kim Y."/>
            <person name="Won Y.J."/>
        </authorList>
    </citation>
    <scope>NUCLEOTIDE SEQUENCE [LARGE SCALE GENOMIC DNA]</scope>
    <source>
        <strain evidence="8">Wonlab-2016</strain>
    </source>
</reference>
<feature type="region of interest" description="Disordered" evidence="5">
    <location>
        <begin position="320"/>
        <end position="363"/>
    </location>
</feature>
<dbReference type="InterPro" id="IPR002110">
    <property type="entry name" value="Ankyrin_rpt"/>
</dbReference>
<keyword evidence="6" id="KW-0812">Transmembrane</keyword>
<dbReference type="AlphaFoldDB" id="A0ABD0JH57"/>
<evidence type="ECO:0000256" key="3">
    <source>
        <dbReference type="PROSITE-ProRule" id="PRU00023"/>
    </source>
</evidence>
<dbReference type="SMART" id="SM00248">
    <property type="entry name" value="ANK"/>
    <property type="match status" value="6"/>
</dbReference>
<evidence type="ECO:0000256" key="4">
    <source>
        <dbReference type="SAM" id="Coils"/>
    </source>
</evidence>
<protein>
    <submittedName>
        <fullName evidence="8">Uncharacterized protein</fullName>
    </submittedName>
</protein>
<keyword evidence="6" id="KW-0472">Membrane</keyword>
<dbReference type="SUPFAM" id="SSF48403">
    <property type="entry name" value="Ankyrin repeat"/>
    <property type="match status" value="1"/>
</dbReference>
<keyword evidence="6" id="KW-1133">Transmembrane helix</keyword>
<keyword evidence="7" id="KW-0732">Signal</keyword>
<dbReference type="InterPro" id="IPR036770">
    <property type="entry name" value="Ankyrin_rpt-contain_sf"/>
</dbReference>
<feature type="transmembrane region" description="Helical" evidence="6">
    <location>
        <begin position="117"/>
        <end position="142"/>
    </location>
</feature>
<dbReference type="EMBL" id="JACVVK020000459">
    <property type="protein sequence ID" value="KAK7473747.1"/>
    <property type="molecule type" value="Genomic_DNA"/>
</dbReference>
<feature type="compositionally biased region" description="Basic and acidic residues" evidence="5">
    <location>
        <begin position="164"/>
        <end position="174"/>
    </location>
</feature>
<feature type="compositionally biased region" description="Polar residues" evidence="5">
    <location>
        <begin position="215"/>
        <end position="224"/>
    </location>
</feature>
<evidence type="ECO:0000256" key="7">
    <source>
        <dbReference type="SAM" id="SignalP"/>
    </source>
</evidence>
<dbReference type="PROSITE" id="PS50088">
    <property type="entry name" value="ANK_REPEAT"/>
    <property type="match status" value="3"/>
</dbReference>
<comment type="caution">
    <text evidence="8">The sequence shown here is derived from an EMBL/GenBank/DDBJ whole genome shotgun (WGS) entry which is preliminary data.</text>
</comment>
<name>A0ABD0JH57_9CAEN</name>
<feature type="signal peptide" evidence="7">
    <location>
        <begin position="1"/>
        <end position="19"/>
    </location>
</feature>
<feature type="region of interest" description="Disordered" evidence="5">
    <location>
        <begin position="160"/>
        <end position="224"/>
    </location>
</feature>
<gene>
    <name evidence="8" type="ORF">BaRGS_00035022</name>
</gene>
<dbReference type="Proteomes" id="UP001519460">
    <property type="component" value="Unassembled WGS sequence"/>
</dbReference>
<dbReference type="Gene3D" id="1.25.40.20">
    <property type="entry name" value="Ankyrin repeat-containing domain"/>
    <property type="match status" value="2"/>
</dbReference>
<feature type="coiled-coil region" evidence="4">
    <location>
        <begin position="476"/>
        <end position="503"/>
    </location>
</feature>
<keyword evidence="1" id="KW-0677">Repeat</keyword>
<keyword evidence="9" id="KW-1185">Reference proteome</keyword>
<dbReference type="Pfam" id="PF12796">
    <property type="entry name" value="Ank_2"/>
    <property type="match status" value="2"/>
</dbReference>